<sequence length="279" mass="31633">MPDEAGLDIEVRTRTDLSETLRSPTPEDMMRDWISNQFGNKLIDSLLELRDKKAGIYTRLAELQQGFLTTVYKFKAVSAQLGEPLYKTNSLVINSIHDIVDSVDNDASIRPQVRSELKEDIISHLVGPISTIRFIDFMSQAMGDTAVVEAAVSYDPQEDAFHKVDLKLDFGQIDPKTGEHVVWFFQLKTGPLDMAEITDVDPSFSVKETDQEELMRYGRRYEQTHPNTQVRTILATIPAHLENKRTGSLSRIFVDTNDNLKDRNDALAFTRITKEIGII</sequence>
<organism evidence="1 2">
    <name type="scientific">Candidatus Woesebacteria bacterium RIFOXYB1_FULL_38_16</name>
    <dbReference type="NCBI Taxonomy" id="1802538"/>
    <lineage>
        <taxon>Bacteria</taxon>
        <taxon>Candidatus Woeseibacteriota</taxon>
    </lineage>
</organism>
<dbReference type="AlphaFoldDB" id="A0A1F8CTK6"/>
<dbReference type="STRING" id="1802538.A2382_01825"/>
<evidence type="ECO:0000313" key="1">
    <source>
        <dbReference type="EMBL" id="OGM79640.1"/>
    </source>
</evidence>
<gene>
    <name evidence="1" type="ORF">A2382_01825</name>
</gene>
<dbReference type="EMBL" id="MGHY01000009">
    <property type="protein sequence ID" value="OGM79640.1"/>
    <property type="molecule type" value="Genomic_DNA"/>
</dbReference>
<evidence type="ECO:0000313" key="2">
    <source>
        <dbReference type="Proteomes" id="UP000178999"/>
    </source>
</evidence>
<accession>A0A1F8CTK6</accession>
<dbReference type="Proteomes" id="UP000178999">
    <property type="component" value="Unassembled WGS sequence"/>
</dbReference>
<protein>
    <submittedName>
        <fullName evidence="1">Uncharacterized protein</fullName>
    </submittedName>
</protein>
<reference evidence="1 2" key="1">
    <citation type="journal article" date="2016" name="Nat. Commun.">
        <title>Thousands of microbial genomes shed light on interconnected biogeochemical processes in an aquifer system.</title>
        <authorList>
            <person name="Anantharaman K."/>
            <person name="Brown C.T."/>
            <person name="Hug L.A."/>
            <person name="Sharon I."/>
            <person name="Castelle C.J."/>
            <person name="Probst A.J."/>
            <person name="Thomas B.C."/>
            <person name="Singh A."/>
            <person name="Wilkins M.J."/>
            <person name="Karaoz U."/>
            <person name="Brodie E.L."/>
            <person name="Williams K.H."/>
            <person name="Hubbard S.S."/>
            <person name="Banfield J.F."/>
        </authorList>
    </citation>
    <scope>NUCLEOTIDE SEQUENCE [LARGE SCALE GENOMIC DNA]</scope>
</reference>
<name>A0A1F8CTK6_9BACT</name>
<proteinExistence type="predicted"/>
<comment type="caution">
    <text evidence="1">The sequence shown here is derived from an EMBL/GenBank/DDBJ whole genome shotgun (WGS) entry which is preliminary data.</text>
</comment>